<name>A0A2P2ITK0_RHIMU</name>
<evidence type="ECO:0000313" key="1">
    <source>
        <dbReference type="EMBL" id="MBW84575.1"/>
    </source>
</evidence>
<dbReference type="AlphaFoldDB" id="A0A2P2ITK0"/>
<sequence length="30" mass="3587">MKLPLTSNTHTFSYIHLDLFFKIQLQIHLS</sequence>
<dbReference type="EMBL" id="GGEC01004092">
    <property type="protein sequence ID" value="MBW84575.1"/>
    <property type="molecule type" value="Transcribed_RNA"/>
</dbReference>
<proteinExistence type="predicted"/>
<organism evidence="1">
    <name type="scientific">Rhizophora mucronata</name>
    <name type="common">Asiatic mangrove</name>
    <dbReference type="NCBI Taxonomy" id="61149"/>
    <lineage>
        <taxon>Eukaryota</taxon>
        <taxon>Viridiplantae</taxon>
        <taxon>Streptophyta</taxon>
        <taxon>Embryophyta</taxon>
        <taxon>Tracheophyta</taxon>
        <taxon>Spermatophyta</taxon>
        <taxon>Magnoliopsida</taxon>
        <taxon>eudicotyledons</taxon>
        <taxon>Gunneridae</taxon>
        <taxon>Pentapetalae</taxon>
        <taxon>rosids</taxon>
        <taxon>fabids</taxon>
        <taxon>Malpighiales</taxon>
        <taxon>Rhizophoraceae</taxon>
        <taxon>Rhizophora</taxon>
    </lineage>
</organism>
<accession>A0A2P2ITK0</accession>
<protein>
    <submittedName>
        <fullName evidence="1">Uncharacterized protein</fullName>
    </submittedName>
</protein>
<reference evidence="1" key="1">
    <citation type="submission" date="2018-02" db="EMBL/GenBank/DDBJ databases">
        <title>Rhizophora mucronata_Transcriptome.</title>
        <authorList>
            <person name="Meera S.P."/>
            <person name="Sreeshan A."/>
            <person name="Augustine A."/>
        </authorList>
    </citation>
    <scope>NUCLEOTIDE SEQUENCE</scope>
    <source>
        <tissue evidence="1">Leaf</tissue>
    </source>
</reference>